<evidence type="ECO:0000313" key="2">
    <source>
        <dbReference type="Proteomes" id="UP000249720"/>
    </source>
</evidence>
<proteinExistence type="predicted"/>
<name>A0A2W7RQ26_9BACT</name>
<comment type="caution">
    <text evidence="1">The sequence shown here is derived from an EMBL/GenBank/DDBJ whole genome shotgun (WGS) entry which is preliminary data.</text>
</comment>
<dbReference type="AlphaFoldDB" id="A0A2W7RQ26"/>
<sequence length="165" mass="19112">MGGYHLWYALYKLHLKAEMHQYIIAHPDAKAACHFVFNLNKAGHIAQNNFTWEEKNKEFKWMGMLYDVITITYNQVTVTICCLPDKAENNTDLLHVALQKSSNDAGKQNRLSFSQIFSFFYAPQHIQINPILVAENVWFVTGFSKHSNPPAFILQPPPRIDFYFS</sequence>
<organism evidence="1 2">
    <name type="scientific">Hydrotalea sandarakina</name>
    <dbReference type="NCBI Taxonomy" id="1004304"/>
    <lineage>
        <taxon>Bacteria</taxon>
        <taxon>Pseudomonadati</taxon>
        <taxon>Bacteroidota</taxon>
        <taxon>Chitinophagia</taxon>
        <taxon>Chitinophagales</taxon>
        <taxon>Chitinophagaceae</taxon>
        <taxon>Hydrotalea</taxon>
    </lineage>
</organism>
<keyword evidence="2" id="KW-1185">Reference proteome</keyword>
<dbReference type="Proteomes" id="UP000249720">
    <property type="component" value="Unassembled WGS sequence"/>
</dbReference>
<reference evidence="1 2" key="1">
    <citation type="submission" date="2018-06" db="EMBL/GenBank/DDBJ databases">
        <title>Genomic Encyclopedia of Archaeal and Bacterial Type Strains, Phase II (KMG-II): from individual species to whole genera.</title>
        <authorList>
            <person name="Goeker M."/>
        </authorList>
    </citation>
    <scope>NUCLEOTIDE SEQUENCE [LARGE SCALE GENOMIC DNA]</scope>
    <source>
        <strain evidence="1 2">DSM 23241</strain>
    </source>
</reference>
<evidence type="ECO:0000313" key="1">
    <source>
        <dbReference type="EMBL" id="PZX62858.1"/>
    </source>
</evidence>
<protein>
    <submittedName>
        <fullName evidence="1">Uncharacterized protein</fullName>
    </submittedName>
</protein>
<gene>
    <name evidence="1" type="ORF">LX80_01552</name>
</gene>
<accession>A0A2W7RQ26</accession>
<dbReference type="EMBL" id="QKZV01000004">
    <property type="protein sequence ID" value="PZX62858.1"/>
    <property type="molecule type" value="Genomic_DNA"/>
</dbReference>